<sequence>MSTPKGRILHPTDASVSNEKIQALVKEGADKARAAGYEVPLTFVEPVDLSASMTALRQSLQSGDWDALIVSGALGVTPAYTPQFERTINMLPRKQEYSSRRAWRYLRDNPERS</sequence>
<dbReference type="EMBL" id="CP090163">
    <property type="protein sequence ID" value="UJO12382.1"/>
    <property type="molecule type" value="Genomic_DNA"/>
</dbReference>
<dbReference type="OrthoDB" id="9986861at2759"/>
<keyword evidence="2" id="KW-1185">Reference proteome</keyword>
<protein>
    <submittedName>
        <fullName evidence="1">Uncharacterized protein</fullName>
    </submittedName>
</protein>
<dbReference type="RefSeq" id="XP_047756748.1">
    <property type="nucleotide sequence ID" value="XM_047901109.1"/>
</dbReference>
<evidence type="ECO:0000313" key="1">
    <source>
        <dbReference type="EMBL" id="UJO12382.1"/>
    </source>
</evidence>
<gene>
    <name evidence="1" type="ORF">CLAFUR5_01961</name>
</gene>
<accession>A0A9Q8L7N9</accession>
<dbReference type="Proteomes" id="UP000756132">
    <property type="component" value="Chromosome 1"/>
</dbReference>
<evidence type="ECO:0000313" key="2">
    <source>
        <dbReference type="Proteomes" id="UP000756132"/>
    </source>
</evidence>
<reference evidence="1" key="2">
    <citation type="journal article" date="2022" name="Microb. Genom.">
        <title>A chromosome-scale genome assembly of the tomato pathogen Cladosporium fulvum reveals a compartmentalized genome architecture and the presence of a dispensable chromosome.</title>
        <authorList>
            <person name="Zaccaron A.Z."/>
            <person name="Chen L.H."/>
            <person name="Samaras A."/>
            <person name="Stergiopoulos I."/>
        </authorList>
    </citation>
    <scope>NUCLEOTIDE SEQUENCE</scope>
    <source>
        <strain evidence="1">Race5_Kim</strain>
    </source>
</reference>
<name>A0A9Q8L7N9_PASFU</name>
<dbReference type="KEGG" id="ffu:CLAFUR5_01961"/>
<dbReference type="AlphaFoldDB" id="A0A9Q8L7N9"/>
<dbReference type="GeneID" id="71981839"/>
<proteinExistence type="predicted"/>
<organism evidence="1 2">
    <name type="scientific">Passalora fulva</name>
    <name type="common">Tomato leaf mold</name>
    <name type="synonym">Cladosporium fulvum</name>
    <dbReference type="NCBI Taxonomy" id="5499"/>
    <lineage>
        <taxon>Eukaryota</taxon>
        <taxon>Fungi</taxon>
        <taxon>Dikarya</taxon>
        <taxon>Ascomycota</taxon>
        <taxon>Pezizomycotina</taxon>
        <taxon>Dothideomycetes</taxon>
        <taxon>Dothideomycetidae</taxon>
        <taxon>Mycosphaerellales</taxon>
        <taxon>Mycosphaerellaceae</taxon>
        <taxon>Fulvia</taxon>
    </lineage>
</organism>
<reference evidence="1" key="1">
    <citation type="submission" date="2021-12" db="EMBL/GenBank/DDBJ databases">
        <authorList>
            <person name="Zaccaron A."/>
            <person name="Stergiopoulos I."/>
        </authorList>
    </citation>
    <scope>NUCLEOTIDE SEQUENCE</scope>
    <source>
        <strain evidence="1">Race5_Kim</strain>
    </source>
</reference>